<evidence type="ECO:0000256" key="2">
    <source>
        <dbReference type="SAM" id="MobiDB-lite"/>
    </source>
</evidence>
<feature type="coiled-coil region" evidence="1">
    <location>
        <begin position="187"/>
        <end position="214"/>
    </location>
</feature>
<feature type="compositionally biased region" description="Polar residues" evidence="2">
    <location>
        <begin position="81"/>
        <end position="94"/>
    </location>
</feature>
<organism evidence="3 4">
    <name type="scientific">Arachis hypogaea</name>
    <name type="common">Peanut</name>
    <dbReference type="NCBI Taxonomy" id="3818"/>
    <lineage>
        <taxon>Eukaryota</taxon>
        <taxon>Viridiplantae</taxon>
        <taxon>Streptophyta</taxon>
        <taxon>Embryophyta</taxon>
        <taxon>Tracheophyta</taxon>
        <taxon>Spermatophyta</taxon>
        <taxon>Magnoliopsida</taxon>
        <taxon>eudicotyledons</taxon>
        <taxon>Gunneridae</taxon>
        <taxon>Pentapetalae</taxon>
        <taxon>rosids</taxon>
        <taxon>fabids</taxon>
        <taxon>Fabales</taxon>
        <taxon>Fabaceae</taxon>
        <taxon>Papilionoideae</taxon>
        <taxon>50 kb inversion clade</taxon>
        <taxon>dalbergioids sensu lato</taxon>
        <taxon>Dalbergieae</taxon>
        <taxon>Pterocarpus clade</taxon>
        <taxon>Arachis</taxon>
    </lineage>
</organism>
<sequence length="237" mass="27933">MGKILMNRDLSVDRVKELIIEGEWWKQEKELRLYDAFYEPTFTTEENIEQRLPGIDREYWRWFLNYRTEEETKEKCRKNAANRSKQLYTHTGGSKSFARRIEEESKEQGRRVGRGELWIKVHKKNDGSYINDEARVIGERIEEIKQQDESSRLLSQNDFIAQSTWYGPTPSQLFGPNSRSSVNGVQVEETQRKLLELQAELEREKLKRKAMEDALIYLQRQGEELPPNIAVGMSSVE</sequence>
<evidence type="ECO:0000313" key="4">
    <source>
        <dbReference type="Proteomes" id="UP000289738"/>
    </source>
</evidence>
<dbReference type="PANTHER" id="PTHR33144:SF45">
    <property type="entry name" value="TRANSPOSASE TNP1_EN_SPM-LIKE DOMAIN-CONTAINING PROTEIN"/>
    <property type="match status" value="1"/>
</dbReference>
<evidence type="ECO:0000256" key="1">
    <source>
        <dbReference type="SAM" id="Coils"/>
    </source>
</evidence>
<feature type="region of interest" description="Disordered" evidence="2">
    <location>
        <begin position="77"/>
        <end position="108"/>
    </location>
</feature>
<reference evidence="3 4" key="1">
    <citation type="submission" date="2019-01" db="EMBL/GenBank/DDBJ databases">
        <title>Sequencing of cultivated peanut Arachis hypogaea provides insights into genome evolution and oil improvement.</title>
        <authorList>
            <person name="Chen X."/>
        </authorList>
    </citation>
    <scope>NUCLEOTIDE SEQUENCE [LARGE SCALE GENOMIC DNA]</scope>
    <source>
        <strain evidence="4">cv. Fuhuasheng</strain>
        <tissue evidence="3">Leaves</tissue>
    </source>
</reference>
<accession>A0A445ACG9</accession>
<dbReference type="PANTHER" id="PTHR33144">
    <property type="entry name" value="OS10G0409366 PROTEIN-RELATED"/>
    <property type="match status" value="1"/>
</dbReference>
<keyword evidence="1" id="KW-0175">Coiled coil</keyword>
<comment type="caution">
    <text evidence="3">The sequence shown here is derived from an EMBL/GenBank/DDBJ whole genome shotgun (WGS) entry which is preliminary data.</text>
</comment>
<keyword evidence="4" id="KW-1185">Reference proteome</keyword>
<name>A0A445ACG9_ARAHY</name>
<feature type="compositionally biased region" description="Basic and acidic residues" evidence="2">
    <location>
        <begin position="99"/>
        <end position="108"/>
    </location>
</feature>
<proteinExistence type="predicted"/>
<dbReference type="Pfam" id="PF03004">
    <property type="entry name" value="Transposase_24"/>
    <property type="match status" value="1"/>
</dbReference>
<gene>
    <name evidence="3" type="ORF">Ahy_B02g057593</name>
</gene>
<dbReference type="InterPro" id="IPR004252">
    <property type="entry name" value="Probable_transposase_24"/>
</dbReference>
<dbReference type="Proteomes" id="UP000289738">
    <property type="component" value="Chromosome B02"/>
</dbReference>
<evidence type="ECO:0008006" key="5">
    <source>
        <dbReference type="Google" id="ProtNLM"/>
    </source>
</evidence>
<dbReference type="EMBL" id="SDMP01000012">
    <property type="protein sequence ID" value="RYR24099.1"/>
    <property type="molecule type" value="Genomic_DNA"/>
</dbReference>
<dbReference type="AlphaFoldDB" id="A0A445ACG9"/>
<evidence type="ECO:0000313" key="3">
    <source>
        <dbReference type="EMBL" id="RYR24099.1"/>
    </source>
</evidence>
<protein>
    <recommendedName>
        <fullName evidence="5">Transposase Tnp1/En/Spm-like domain-containing protein</fullName>
    </recommendedName>
</protein>